<dbReference type="PANTHER" id="PTHR43519:SF1">
    <property type="entry name" value="ATP-DEPENDENT RNA HELICASE HRPB"/>
    <property type="match status" value="1"/>
</dbReference>
<sequence length="949" mass="100732">MSDSSVNPLIAEPFAALCAPFLSAQLLGAHQSATQANLPTQAGLPQQASLAALPVAAALPQIAPLCVPGGALVVTAEPGSGKTTLLPPLLATCLAPTALNTHNSAGPPLSSPPPSRILVTQPRRIAARAAARRLARLIGEDIGRSVGYSVRGDSTVSDATRIEFLTPGLLLRRLHADPELPGVAGILFDEFHERHLDSDLACAFSMDVRATLREDLFLAVTSATLDVERTCALFRQWLGDVEHVDVPVPLYPLDEQWAPPPRGVQAMTTSARGELVVARDFLRHVADTTIRTLEKTSGLDGAADVLVFVPGVREIHEVSDSLASAVSSSHGAGSVDILPLHGGLSPAEQDRALTPHADGRRRIIVATAVAESSLTVPGVRVVVDAGLSREPRVEAMTGADALVTVPVSRGRGAQRAGRAARLGPGVVVRCADHVEWAKRPAHSQPEILSADITDALLQARAWGAPAWEDLALLDRPSEGTTTAALERLVALGACDSQGRITEHGRRLVAYPLEPAWANACEHGARMIGVDRTARAVALLSEELRPEGADLSSAARALRRTRGRDSSGSLTQARSAAAVAESEKRLKAIMQRHAAISPSATSSATSSATPAQDFDADLALLGAYAWPGWIARKRPDSHHYLLACGLGARLPAPGGAGTSSPQGSLSAGPLEGTEWLVVTALGRAPGSRDALIRAAIPADEALARQTASALLRRDVVTEWHNGRLRAREREMLGAIELRHRQLDRCPPEAAREALAQALAREGVDFFDWSPAARQLRARLSALHEVIGSPWPDVSDEALAATYEGWLGPDCDRLAAGAAVSSVDCEAALHRLLPWPEAARFDDLAPMRLPIPAGGTREVDWSSGRPVLSLRVQQAFGWTATPTWADGRGEILIHLLDPAGRPVAVTADLASFWAGPYQQVRAQLRGRYPKHPWPEDPFSEAPTSRAKPRQT</sequence>
<dbReference type="Gene3D" id="1.20.120.1080">
    <property type="match status" value="1"/>
</dbReference>
<keyword evidence="2 6" id="KW-0347">Helicase</keyword>
<accession>A0A3P1SD51</accession>
<dbReference type="InterPro" id="IPR013689">
    <property type="entry name" value="RNA_helicase_ATP-dep_HrpB_C"/>
</dbReference>
<dbReference type="Pfam" id="PF00271">
    <property type="entry name" value="Helicase_C"/>
    <property type="match status" value="1"/>
</dbReference>
<comment type="caution">
    <text evidence="6">The sequence shown here is derived from an EMBL/GenBank/DDBJ whole genome shotgun (WGS) entry which is preliminary data.</text>
</comment>
<name>A0A3P1SD51_9ACTO</name>
<keyword evidence="7" id="KW-1185">Reference proteome</keyword>
<feature type="region of interest" description="Disordered" evidence="3">
    <location>
        <begin position="926"/>
        <end position="949"/>
    </location>
</feature>
<dbReference type="CDD" id="cd18791">
    <property type="entry name" value="SF2_C_RHA"/>
    <property type="match status" value="1"/>
</dbReference>
<keyword evidence="2 6" id="KW-0067">ATP-binding</keyword>
<dbReference type="SMART" id="SM00847">
    <property type="entry name" value="HA2"/>
    <property type="match status" value="1"/>
</dbReference>
<evidence type="ECO:0000313" key="7">
    <source>
        <dbReference type="Proteomes" id="UP000280444"/>
    </source>
</evidence>
<dbReference type="SUPFAM" id="SSF52540">
    <property type="entry name" value="P-loop containing nucleoside triphosphate hydrolases"/>
    <property type="match status" value="1"/>
</dbReference>
<dbReference type="InterPro" id="IPR007502">
    <property type="entry name" value="Helicase-assoc_dom"/>
</dbReference>
<dbReference type="PROSITE" id="PS51192">
    <property type="entry name" value="HELICASE_ATP_BIND_1"/>
    <property type="match status" value="1"/>
</dbReference>
<gene>
    <name evidence="6" type="primary">hrpB</name>
    <name evidence="6" type="ORF">EII11_07605</name>
</gene>
<dbReference type="InterPro" id="IPR014001">
    <property type="entry name" value="Helicase_ATP-bd"/>
</dbReference>
<dbReference type="PROSITE" id="PS51194">
    <property type="entry name" value="HELICASE_CTER"/>
    <property type="match status" value="1"/>
</dbReference>
<evidence type="ECO:0000259" key="5">
    <source>
        <dbReference type="PROSITE" id="PS51194"/>
    </source>
</evidence>
<keyword evidence="1" id="KW-0378">Hydrolase</keyword>
<dbReference type="Pfam" id="PF04408">
    <property type="entry name" value="WHD_HA2"/>
    <property type="match status" value="1"/>
</dbReference>
<dbReference type="Pfam" id="PF08482">
    <property type="entry name" value="HrpB_C"/>
    <property type="match status" value="1"/>
</dbReference>
<feature type="region of interest" description="Disordered" evidence="3">
    <location>
        <begin position="556"/>
        <end position="575"/>
    </location>
</feature>
<evidence type="ECO:0000259" key="4">
    <source>
        <dbReference type="PROSITE" id="PS51192"/>
    </source>
</evidence>
<evidence type="ECO:0000256" key="3">
    <source>
        <dbReference type="SAM" id="MobiDB-lite"/>
    </source>
</evidence>
<dbReference type="GO" id="GO:0016787">
    <property type="term" value="F:hydrolase activity"/>
    <property type="evidence" value="ECO:0007669"/>
    <property type="project" value="UniProtKB-KW"/>
</dbReference>
<dbReference type="PANTHER" id="PTHR43519">
    <property type="entry name" value="ATP-DEPENDENT RNA HELICASE HRPB"/>
    <property type="match status" value="1"/>
</dbReference>
<feature type="domain" description="Helicase C-terminal" evidence="5">
    <location>
        <begin position="288"/>
        <end position="463"/>
    </location>
</feature>
<dbReference type="GO" id="GO:0004386">
    <property type="term" value="F:helicase activity"/>
    <property type="evidence" value="ECO:0007669"/>
    <property type="project" value="UniProtKB-KW"/>
</dbReference>
<dbReference type="Gene3D" id="3.40.50.300">
    <property type="entry name" value="P-loop containing nucleotide triphosphate hydrolases"/>
    <property type="match status" value="2"/>
</dbReference>
<dbReference type="AlphaFoldDB" id="A0A3P1SD51"/>
<dbReference type="InterPro" id="IPR048333">
    <property type="entry name" value="HA2_WH"/>
</dbReference>
<dbReference type="EMBL" id="RQZF01000008">
    <property type="protein sequence ID" value="RRC94944.1"/>
    <property type="molecule type" value="Genomic_DNA"/>
</dbReference>
<reference evidence="6 7" key="1">
    <citation type="submission" date="2018-11" db="EMBL/GenBank/DDBJ databases">
        <title>Genomes From Bacteria Associated with the Canine Oral Cavity: a Test Case for Automated Genome-Based Taxonomic Assignment.</title>
        <authorList>
            <person name="Coil D.A."/>
            <person name="Jospin G."/>
            <person name="Darling A.E."/>
            <person name="Wallis C."/>
            <person name="Davis I.J."/>
            <person name="Harris S."/>
            <person name="Eisen J.A."/>
            <person name="Holcombe L.J."/>
            <person name="O'Flynn C."/>
        </authorList>
    </citation>
    <scope>NUCLEOTIDE SEQUENCE [LARGE SCALE GENOMIC DNA]</scope>
    <source>
        <strain evidence="6 7">OH770</strain>
    </source>
</reference>
<dbReference type="SMART" id="SM00490">
    <property type="entry name" value="HELICc"/>
    <property type="match status" value="1"/>
</dbReference>
<dbReference type="InterPro" id="IPR001650">
    <property type="entry name" value="Helicase_C-like"/>
</dbReference>
<evidence type="ECO:0000256" key="2">
    <source>
        <dbReference type="ARBA" id="ARBA00022806"/>
    </source>
</evidence>
<feature type="domain" description="Helicase ATP-binding" evidence="4">
    <location>
        <begin position="63"/>
        <end position="243"/>
    </location>
</feature>
<protein>
    <submittedName>
        <fullName evidence="6">ATP-dependent helicase HrpB</fullName>
    </submittedName>
</protein>
<keyword evidence="2 6" id="KW-0547">Nucleotide-binding</keyword>
<dbReference type="SMART" id="SM00487">
    <property type="entry name" value="DEXDc"/>
    <property type="match status" value="1"/>
</dbReference>
<evidence type="ECO:0000256" key="1">
    <source>
        <dbReference type="ARBA" id="ARBA00022801"/>
    </source>
</evidence>
<dbReference type="InterPro" id="IPR027417">
    <property type="entry name" value="P-loop_NTPase"/>
</dbReference>
<proteinExistence type="predicted"/>
<dbReference type="InterPro" id="IPR010225">
    <property type="entry name" value="HrpB"/>
</dbReference>
<evidence type="ECO:0000313" key="6">
    <source>
        <dbReference type="EMBL" id="RRC94944.1"/>
    </source>
</evidence>
<organism evidence="6 7">
    <name type="scientific">Schaalia canis</name>
    <dbReference type="NCBI Taxonomy" id="100469"/>
    <lineage>
        <taxon>Bacteria</taxon>
        <taxon>Bacillati</taxon>
        <taxon>Actinomycetota</taxon>
        <taxon>Actinomycetes</taxon>
        <taxon>Actinomycetales</taxon>
        <taxon>Actinomycetaceae</taxon>
        <taxon>Schaalia</taxon>
    </lineage>
</organism>
<dbReference type="OrthoDB" id="9805617at2"/>
<dbReference type="NCBIfam" id="TIGR01970">
    <property type="entry name" value="DEAH_box_HrpB"/>
    <property type="match status" value="1"/>
</dbReference>
<dbReference type="Proteomes" id="UP000280444">
    <property type="component" value="Unassembled WGS sequence"/>
</dbReference>